<feature type="transmembrane region" description="Helical" evidence="1">
    <location>
        <begin position="85"/>
        <end position="105"/>
    </location>
</feature>
<evidence type="ECO:0000313" key="3">
    <source>
        <dbReference type="EMBL" id="GAA3964956.1"/>
    </source>
</evidence>
<feature type="transmembrane region" description="Helical" evidence="1">
    <location>
        <begin position="52"/>
        <end position="73"/>
    </location>
</feature>
<dbReference type="Pfam" id="PF14145">
    <property type="entry name" value="YrhK"/>
    <property type="match status" value="1"/>
</dbReference>
<dbReference type="InterPro" id="IPR025424">
    <property type="entry name" value="YrhK_domain"/>
</dbReference>
<feature type="domain" description="YrhK" evidence="2">
    <location>
        <begin position="50"/>
        <end position="107"/>
    </location>
</feature>
<accession>A0ABP7PFZ3</accession>
<gene>
    <name evidence="3" type="ORF">GCM10022278_23450</name>
</gene>
<keyword evidence="1" id="KW-0812">Transmembrane</keyword>
<comment type="caution">
    <text evidence="3">The sequence shown here is derived from an EMBL/GenBank/DDBJ whole genome shotgun (WGS) entry which is preliminary data.</text>
</comment>
<evidence type="ECO:0000259" key="2">
    <source>
        <dbReference type="Pfam" id="PF14145"/>
    </source>
</evidence>
<evidence type="ECO:0000256" key="1">
    <source>
        <dbReference type="SAM" id="Phobius"/>
    </source>
</evidence>
<dbReference type="EMBL" id="BAABBO010000010">
    <property type="protein sequence ID" value="GAA3964956.1"/>
    <property type="molecule type" value="Genomic_DNA"/>
</dbReference>
<keyword evidence="1" id="KW-1133">Transmembrane helix</keyword>
<proteinExistence type="predicted"/>
<keyword evidence="1" id="KW-0472">Membrane</keyword>
<keyword evidence="4" id="KW-1185">Reference proteome</keyword>
<dbReference type="Proteomes" id="UP001501337">
    <property type="component" value="Unassembled WGS sequence"/>
</dbReference>
<name>A0ABP7PFZ3_9GAMM</name>
<reference evidence="4" key="1">
    <citation type="journal article" date="2019" name="Int. J. Syst. Evol. Microbiol.">
        <title>The Global Catalogue of Microorganisms (GCM) 10K type strain sequencing project: providing services to taxonomists for standard genome sequencing and annotation.</title>
        <authorList>
            <consortium name="The Broad Institute Genomics Platform"/>
            <consortium name="The Broad Institute Genome Sequencing Center for Infectious Disease"/>
            <person name="Wu L."/>
            <person name="Ma J."/>
        </authorList>
    </citation>
    <scope>NUCLEOTIDE SEQUENCE [LARGE SCALE GENOMIC DNA]</scope>
    <source>
        <strain evidence="4">JCM 17555</strain>
    </source>
</reference>
<protein>
    <recommendedName>
        <fullName evidence="2">YrhK domain-containing protein</fullName>
    </recommendedName>
</protein>
<evidence type="ECO:0000313" key="4">
    <source>
        <dbReference type="Proteomes" id="UP001501337"/>
    </source>
</evidence>
<organism evidence="3 4">
    <name type="scientific">Allohahella marinimesophila</name>
    <dbReference type="NCBI Taxonomy" id="1054972"/>
    <lineage>
        <taxon>Bacteria</taxon>
        <taxon>Pseudomonadati</taxon>
        <taxon>Pseudomonadota</taxon>
        <taxon>Gammaproteobacteria</taxon>
        <taxon>Oceanospirillales</taxon>
        <taxon>Hahellaceae</taxon>
        <taxon>Allohahella</taxon>
    </lineage>
</organism>
<sequence>MSLRLDTRKPDSSPYFAQNFFAFFCVGIHNHFNEGGSFSMHDILHVIVNKYGWIHLSLGLLGNVAFLIGSILFLPAMEAFKLVGVWLFIAGAFLMLIGSTGRLLVDISGD</sequence>